<evidence type="ECO:0000256" key="2">
    <source>
        <dbReference type="ARBA" id="ARBA00022448"/>
    </source>
</evidence>
<dbReference type="EMBL" id="CP029194">
    <property type="protein sequence ID" value="QES18952.1"/>
    <property type="molecule type" value="Genomic_DNA"/>
</dbReference>
<keyword evidence="5 8" id="KW-1133">Transmembrane helix</keyword>
<dbReference type="GO" id="GO:0005886">
    <property type="term" value="C:plasma membrane"/>
    <property type="evidence" value="ECO:0007669"/>
    <property type="project" value="UniProtKB-SubCell"/>
</dbReference>
<evidence type="ECO:0000256" key="5">
    <source>
        <dbReference type="ARBA" id="ARBA00022989"/>
    </source>
</evidence>
<name>A0A5P2AL63_STRVZ</name>
<dbReference type="RefSeq" id="WP_150264762.1">
    <property type="nucleotide sequence ID" value="NZ_CP029194.1"/>
</dbReference>
<dbReference type="PANTHER" id="PTHR42718:SF46">
    <property type="entry name" value="BLR6921 PROTEIN"/>
    <property type="match status" value="1"/>
</dbReference>
<keyword evidence="3" id="KW-1003">Cell membrane</keyword>
<keyword evidence="6 8" id="KW-0472">Membrane</keyword>
<organism evidence="9 10">
    <name type="scientific">Streptomyces venezuelae</name>
    <dbReference type="NCBI Taxonomy" id="54571"/>
    <lineage>
        <taxon>Bacteria</taxon>
        <taxon>Bacillati</taxon>
        <taxon>Actinomycetota</taxon>
        <taxon>Actinomycetes</taxon>
        <taxon>Kitasatosporales</taxon>
        <taxon>Streptomycetaceae</taxon>
        <taxon>Streptomyces</taxon>
    </lineage>
</organism>
<proteinExistence type="predicted"/>
<evidence type="ECO:0000313" key="9">
    <source>
        <dbReference type="EMBL" id="QES18952.1"/>
    </source>
</evidence>
<dbReference type="InterPro" id="IPR036259">
    <property type="entry name" value="MFS_trans_sf"/>
</dbReference>
<evidence type="ECO:0000256" key="1">
    <source>
        <dbReference type="ARBA" id="ARBA00004651"/>
    </source>
</evidence>
<feature type="transmembrane region" description="Helical" evidence="8">
    <location>
        <begin position="25"/>
        <end position="46"/>
    </location>
</feature>
<dbReference type="Gene3D" id="1.20.1250.20">
    <property type="entry name" value="MFS general substrate transporter like domains"/>
    <property type="match status" value="1"/>
</dbReference>
<accession>A0A5P2AL63</accession>
<keyword evidence="4 8" id="KW-0812">Transmembrane</keyword>
<dbReference type="Proteomes" id="UP000324106">
    <property type="component" value="Chromosome"/>
</dbReference>
<evidence type="ECO:0000256" key="4">
    <source>
        <dbReference type="ARBA" id="ARBA00022692"/>
    </source>
</evidence>
<dbReference type="SUPFAM" id="SSF103473">
    <property type="entry name" value="MFS general substrate transporter"/>
    <property type="match status" value="1"/>
</dbReference>
<sequence length="174" mass="17847">MVAFVAVEKRVRAPLLDLALLGNRFLVGSSVAIIVEAGCINALMYVCGLSFQNPDGLGMTPPSKRGATLPAAAGIVVTAPLITRFVDRLGAARRVIAAGFGIATVAFAVFAFVEASWGYAAFVVPMVVLPLLVGRIHPAGPPTTAHYAAAAAAASHTVPTRPVTTRTDGADGTH</sequence>
<evidence type="ECO:0000256" key="8">
    <source>
        <dbReference type="SAM" id="Phobius"/>
    </source>
</evidence>
<evidence type="ECO:0000256" key="3">
    <source>
        <dbReference type="ARBA" id="ARBA00022475"/>
    </source>
</evidence>
<feature type="transmembrane region" description="Helical" evidence="8">
    <location>
        <begin position="119"/>
        <end position="136"/>
    </location>
</feature>
<evidence type="ECO:0008006" key="11">
    <source>
        <dbReference type="Google" id="ProtNLM"/>
    </source>
</evidence>
<reference evidence="9 10" key="1">
    <citation type="submission" date="2018-05" db="EMBL/GenBank/DDBJ databases">
        <title>Streptomyces venezuelae.</title>
        <authorList>
            <person name="Kim W."/>
            <person name="Lee N."/>
            <person name="Cho B.-K."/>
        </authorList>
    </citation>
    <scope>NUCLEOTIDE SEQUENCE [LARGE SCALE GENOMIC DNA]</scope>
    <source>
        <strain evidence="9 10">ATCC 15068</strain>
    </source>
</reference>
<feature type="transmembrane region" description="Helical" evidence="8">
    <location>
        <begin position="66"/>
        <end position="83"/>
    </location>
</feature>
<comment type="subcellular location">
    <subcellularLocation>
        <location evidence="1">Cell membrane</location>
        <topology evidence="1">Multi-pass membrane protein</topology>
    </subcellularLocation>
</comment>
<keyword evidence="2" id="KW-0813">Transport</keyword>
<feature type="transmembrane region" description="Helical" evidence="8">
    <location>
        <begin position="95"/>
        <end position="113"/>
    </location>
</feature>
<dbReference type="GO" id="GO:0046677">
    <property type="term" value="P:response to antibiotic"/>
    <property type="evidence" value="ECO:0007669"/>
    <property type="project" value="UniProtKB-KW"/>
</dbReference>
<keyword evidence="7" id="KW-0046">Antibiotic resistance</keyword>
<evidence type="ECO:0000256" key="6">
    <source>
        <dbReference type="ARBA" id="ARBA00023136"/>
    </source>
</evidence>
<protein>
    <recommendedName>
        <fullName evidence="11">MFS transporter</fullName>
    </recommendedName>
</protein>
<dbReference type="AlphaFoldDB" id="A0A5P2AL63"/>
<dbReference type="OrthoDB" id="7375466at2"/>
<evidence type="ECO:0000313" key="10">
    <source>
        <dbReference type="Proteomes" id="UP000324106"/>
    </source>
</evidence>
<evidence type="ECO:0000256" key="7">
    <source>
        <dbReference type="ARBA" id="ARBA00023251"/>
    </source>
</evidence>
<dbReference type="PANTHER" id="PTHR42718">
    <property type="entry name" value="MAJOR FACILITATOR SUPERFAMILY MULTIDRUG TRANSPORTER MFSC"/>
    <property type="match status" value="1"/>
</dbReference>
<gene>
    <name evidence="9" type="ORF">DEJ46_07515</name>
</gene>